<evidence type="ECO:0000313" key="1">
    <source>
        <dbReference type="EMBL" id="KAK3673199.1"/>
    </source>
</evidence>
<organism evidence="1 2">
    <name type="scientific">Recurvomyces mirabilis</name>
    <dbReference type="NCBI Taxonomy" id="574656"/>
    <lineage>
        <taxon>Eukaryota</taxon>
        <taxon>Fungi</taxon>
        <taxon>Dikarya</taxon>
        <taxon>Ascomycota</taxon>
        <taxon>Pezizomycotina</taxon>
        <taxon>Dothideomycetes</taxon>
        <taxon>Dothideomycetidae</taxon>
        <taxon>Mycosphaerellales</taxon>
        <taxon>Teratosphaeriaceae</taxon>
        <taxon>Recurvomyces</taxon>
    </lineage>
</organism>
<accession>A0AAE0WK48</accession>
<evidence type="ECO:0000313" key="2">
    <source>
        <dbReference type="Proteomes" id="UP001274830"/>
    </source>
</evidence>
<reference evidence="1" key="1">
    <citation type="submission" date="2023-07" db="EMBL/GenBank/DDBJ databases">
        <title>Black Yeasts Isolated from many extreme environments.</title>
        <authorList>
            <person name="Coleine C."/>
            <person name="Stajich J.E."/>
            <person name="Selbmann L."/>
        </authorList>
    </citation>
    <scope>NUCLEOTIDE SEQUENCE</scope>
    <source>
        <strain evidence="1">CCFEE 5485</strain>
    </source>
</reference>
<gene>
    <name evidence="1" type="ORF">LTR78_007039</name>
</gene>
<protein>
    <submittedName>
        <fullName evidence="1">Uncharacterized protein</fullName>
    </submittedName>
</protein>
<keyword evidence="2" id="KW-1185">Reference proteome</keyword>
<name>A0AAE0WK48_9PEZI</name>
<proteinExistence type="predicted"/>
<comment type="caution">
    <text evidence="1">The sequence shown here is derived from an EMBL/GenBank/DDBJ whole genome shotgun (WGS) entry which is preliminary data.</text>
</comment>
<dbReference type="EMBL" id="JAUTXT010000027">
    <property type="protein sequence ID" value="KAK3673199.1"/>
    <property type="molecule type" value="Genomic_DNA"/>
</dbReference>
<dbReference type="AlphaFoldDB" id="A0AAE0WK48"/>
<sequence>MTQQGSCMTTRYIIKDMATLQALPIELLEYICQALGGHELRQGKGIPRLTLFRKWYTAAKPVFLTGHDLETIRIYGNTLPELHNGKRSPTGDRSLMHEHTRKLHLRIPGYWWDEASSREFEDLVTNEVEDTSLYDFSGRGEAQDAAPEGTISPITGVLHNEPWKGWRARVITPALNELYADLENFSTLKTFVFEAWPAKGITPPYIYASTIRTLCQHLPLSHDLTDLTLDIFGFGIVRTGGSNHGCESGTCRSLGSIWPRVKHVRIRLKRYCEVLFSTAQTLSKTDIRCHSFILKLHHPALEDQPQTSQHCVPGGYMTSHKLPDIMVTSAQKYLSWISADADQAHAAGAEIVLPTLMRVSYARSANIVTADCLTMRVLSQLEEFFVYEDDGMPSWYETRKDLVDCGEFLPCGKKARRT</sequence>
<dbReference type="Proteomes" id="UP001274830">
    <property type="component" value="Unassembled WGS sequence"/>
</dbReference>